<protein>
    <submittedName>
        <fullName evidence="3">Uncharacterized protein</fullName>
    </submittedName>
</protein>
<evidence type="ECO:0000313" key="3">
    <source>
        <dbReference type="EMBL" id="QDY51777.1"/>
    </source>
</evidence>
<proteinExistence type="predicted"/>
<evidence type="ECO:0000256" key="2">
    <source>
        <dbReference type="SAM" id="MobiDB-lite"/>
    </source>
</evidence>
<organism evidence="3">
    <name type="scientific">Mimiviridae sp. ChoanoV1</name>
    <dbReference type="NCBI Taxonomy" id="2596887"/>
    <lineage>
        <taxon>Viruses</taxon>
        <taxon>Varidnaviria</taxon>
        <taxon>Bamfordvirae</taxon>
        <taxon>Nucleocytoviricota</taxon>
        <taxon>Megaviricetes</taxon>
        <taxon>Imitervirales</taxon>
        <taxon>Schizomimiviridae</taxon>
    </lineage>
</organism>
<feature type="compositionally biased region" description="Basic residues" evidence="2">
    <location>
        <begin position="270"/>
        <end position="290"/>
    </location>
</feature>
<name>A0A5B8IFK2_9VIRU</name>
<reference evidence="3" key="1">
    <citation type="submission" date="2018-11" db="EMBL/GenBank/DDBJ databases">
        <title>A distinct lineage of giant viruses engineers rhodopsin photosystems in predatory marine eukaryotes.</title>
        <authorList>
            <person name="Needham D.M."/>
            <person name="Yoshizawa S."/>
            <person name="Hosaka T."/>
            <person name="Poirier C."/>
            <person name="Choi C.-J."/>
            <person name="Hehenberger E."/>
            <person name="Irwin N.A.T."/>
            <person name="Wilken S."/>
            <person name="Yung C.-M."/>
            <person name="Bachy C."/>
            <person name="Kurihara R."/>
            <person name="Nakajima Y."/>
            <person name="Kojima K."/>
            <person name="Kimura-Someya T."/>
            <person name="Leonard G."/>
            <person name="Malmstrom R.R."/>
            <person name="Mende D."/>
            <person name="Olson D.K."/>
            <person name="Sudo Y."/>
            <person name="Sudek S."/>
            <person name="Richards T.A."/>
            <person name="DeLong E.F."/>
            <person name="Keeling P.J."/>
            <person name="Santoro A.E."/>
            <person name="Shirouzu M."/>
            <person name="Iwasaki W."/>
            <person name="Worden A.Z."/>
        </authorList>
    </citation>
    <scope>NUCLEOTIDE SEQUENCE</scope>
</reference>
<dbReference type="EMBL" id="MK250085">
    <property type="protein sequence ID" value="QDY51777.1"/>
    <property type="molecule type" value="Genomic_DNA"/>
</dbReference>
<keyword evidence="1" id="KW-0175">Coiled coil</keyword>
<evidence type="ECO:0000256" key="1">
    <source>
        <dbReference type="SAM" id="Coils"/>
    </source>
</evidence>
<feature type="region of interest" description="Disordered" evidence="2">
    <location>
        <begin position="263"/>
        <end position="290"/>
    </location>
</feature>
<sequence length="290" mass="33119">MPLLTSLDNSQLLIHTKKNKLSSGKKKSLLKKKKLLRKKRLQKEKLKREMRIEKLLSLKEEEVQERSADKKKIREIEAREKQKEKEALESLEETPQGLVGKVFGTIGNAIGLNTKKEVPFTPEGIGESLKEVIDETATSAKKEGSFFTDVGKNLFNSYAGVGKDLINSVTGVKNTLTNKNNLAKCDGNFIDNFDTLYLGCDRTNLINVYNLTVEGLKKRINFFPRDTKDQIKLLEPLEFIPENKPIRIKESLQKGGTKKNFLKKSLYQKQNKKTKKNKKNKKLVNKIKKI</sequence>
<feature type="coiled-coil region" evidence="1">
    <location>
        <begin position="29"/>
        <end position="94"/>
    </location>
</feature>
<accession>A0A5B8IFK2</accession>
<gene>
    <name evidence="3" type="ORF">1_162</name>
</gene>